<evidence type="ECO:0000313" key="2">
    <source>
        <dbReference type="Proteomes" id="UP001491552"/>
    </source>
</evidence>
<proteinExistence type="predicted"/>
<organism evidence="1 2">
    <name type="scientific">Faecousia intestinalis</name>
    <dbReference type="NCBI Taxonomy" id="3133167"/>
    <lineage>
        <taxon>Bacteria</taxon>
        <taxon>Bacillati</taxon>
        <taxon>Bacillota</taxon>
        <taxon>Clostridia</taxon>
        <taxon>Eubacteriales</taxon>
        <taxon>Oscillospiraceae</taxon>
        <taxon>Faecousia</taxon>
    </lineage>
</organism>
<dbReference type="InterPro" id="IPR010181">
    <property type="entry name" value="CGCAxxGCC_motif"/>
</dbReference>
<dbReference type="RefSeq" id="WP_349135875.1">
    <property type="nucleotide sequence ID" value="NZ_JBBMFF010000217.1"/>
</dbReference>
<dbReference type="EMBL" id="JBBMFF010000217">
    <property type="protein sequence ID" value="MEQ2511163.1"/>
    <property type="molecule type" value="Genomic_DNA"/>
</dbReference>
<protein>
    <submittedName>
        <fullName evidence="1">C-GCAxxG-C-C family protein</fullName>
    </submittedName>
</protein>
<evidence type="ECO:0000313" key="1">
    <source>
        <dbReference type="EMBL" id="MEQ2511163.1"/>
    </source>
</evidence>
<dbReference type="Proteomes" id="UP001491552">
    <property type="component" value="Unassembled WGS sequence"/>
</dbReference>
<name>A0ABV1G6X8_9FIRM</name>
<sequence length="143" mass="15837">MELYEIVNRYHIGTNYSCAESILLGCEEYYHLHLPEQARKLFTLLGSGMQTGLSCCGALTAGTAILGLMTTPDGAWNSDNPVGPALVDELTNVFGQFETLWCDELRGLEIDGYEDPCYCVVETVAKKLQELLARCEEEIPHAE</sequence>
<keyword evidence="2" id="KW-1185">Reference proteome</keyword>
<reference evidence="1 2" key="1">
    <citation type="submission" date="2024-03" db="EMBL/GenBank/DDBJ databases">
        <title>Human intestinal bacterial collection.</title>
        <authorList>
            <person name="Pauvert C."/>
            <person name="Hitch T.C.A."/>
            <person name="Clavel T."/>
        </authorList>
    </citation>
    <scope>NUCLEOTIDE SEQUENCE [LARGE SCALE GENOMIC DNA]</scope>
    <source>
        <strain evidence="1 2">CLA-AA-H192</strain>
    </source>
</reference>
<comment type="caution">
    <text evidence="1">The sequence shown here is derived from an EMBL/GenBank/DDBJ whole genome shotgun (WGS) entry which is preliminary data.</text>
</comment>
<dbReference type="Pfam" id="PF09719">
    <property type="entry name" value="C_GCAxxG_C_C"/>
    <property type="match status" value="1"/>
</dbReference>
<gene>
    <name evidence="1" type="ORF">WMO66_07880</name>
</gene>
<accession>A0ABV1G6X8</accession>